<organism evidence="3">
    <name type="scientific">Zea mays</name>
    <name type="common">Maize</name>
    <dbReference type="NCBI Taxonomy" id="4577"/>
    <lineage>
        <taxon>Eukaryota</taxon>
        <taxon>Viridiplantae</taxon>
        <taxon>Streptophyta</taxon>
        <taxon>Embryophyta</taxon>
        <taxon>Tracheophyta</taxon>
        <taxon>Spermatophyta</taxon>
        <taxon>Magnoliopsida</taxon>
        <taxon>Liliopsida</taxon>
        <taxon>Poales</taxon>
        <taxon>Poaceae</taxon>
        <taxon>PACMAD clade</taxon>
        <taxon>Panicoideae</taxon>
        <taxon>Andropogonodae</taxon>
        <taxon>Andropogoneae</taxon>
        <taxon>Tripsacinae</taxon>
        <taxon>Zea</taxon>
    </lineage>
</organism>
<keyword evidence="1" id="KW-0802">TPR repeat</keyword>
<dbReference type="PANTHER" id="PTHR47459">
    <property type="entry name" value="KINESIN LIGHT CHAIN-RELATED"/>
    <property type="match status" value="1"/>
</dbReference>
<evidence type="ECO:0000313" key="3">
    <source>
        <dbReference type="EMBL" id="PWZ56410.1"/>
    </source>
</evidence>
<sequence>MRRLAKSLLLASLSRTLRHRPQLPLLHPWPPQPRRPEPRLLPFSTQTLAPGPAPPPALVAASTGEPTGLALLESAELHESEGDHQEALGLALKALAPLQASHGGWSLPVARALRLAGAAATRAGSLSDGLESLGAAADIVDYLAPARRKGVPAEVAVVGAAVYEQLARAKMAIGRRWDAVGDLQRALDLKTLFLEAGSAELGNAYRDVAEAYAGVLDFDKALPLCSKALGIAERRFGEDSAEVAKLRRLLMSVYTGLGRHEEALAQIELAKVVYERLGLNVELSQAEIDGANIRILLGRSEEALNNIKRVMQRADKESEERALAYVTMAKILMSEDTVLDSKRCLEIAQGIIDAKDSIDPGRFAEAYAEISMLYESLANFETSSGSFEMASNLMKKTLAILESAKEMHHIEGSISARLGWLLLYIKNVDESVQYLERAVDKLKNCFGPRHFGLGFAYRNLGQAYLEMNQHQSAVEFFKLALDIIEATFGPLHDDTIDTKQCIANAYGLMKSYKLAMEFQEQVMDAYSRCGHGALDDFKEAERLLEQIKMKAQGLRHAVFPANSLPDSALALAQRNKDD</sequence>
<dbReference type="InterPro" id="IPR019734">
    <property type="entry name" value="TPR_rpt"/>
</dbReference>
<dbReference type="PROSITE" id="PS50005">
    <property type="entry name" value="TPR"/>
    <property type="match status" value="1"/>
</dbReference>
<dbReference type="PANTHER" id="PTHR47459:SF3">
    <property type="entry name" value="OS03G0149400 PROTEIN"/>
    <property type="match status" value="1"/>
</dbReference>
<dbReference type="SUPFAM" id="SSF48452">
    <property type="entry name" value="TPR-like"/>
    <property type="match status" value="2"/>
</dbReference>
<evidence type="ECO:0000256" key="2">
    <source>
        <dbReference type="SAM" id="MobiDB-lite"/>
    </source>
</evidence>
<dbReference type="OrthoDB" id="626167at2759"/>
<dbReference type="Pfam" id="PF13424">
    <property type="entry name" value="TPR_12"/>
    <property type="match status" value="2"/>
</dbReference>
<name>A0A8J8YHF0_MAIZE</name>
<dbReference type="InterPro" id="IPR011990">
    <property type="entry name" value="TPR-like_helical_dom_sf"/>
</dbReference>
<reference evidence="3" key="1">
    <citation type="journal article" date="2018" name="Nat. Genet.">
        <title>Extensive intraspecific gene order and gene structural variations between Mo17 and other maize genomes.</title>
        <authorList>
            <person name="Sun S."/>
            <person name="Zhou Y."/>
            <person name="Chen J."/>
            <person name="Shi J."/>
            <person name="Zhao H."/>
            <person name="Zhao H."/>
            <person name="Song W."/>
            <person name="Zhang M."/>
            <person name="Cui Y."/>
            <person name="Dong X."/>
            <person name="Liu H."/>
            <person name="Ma X."/>
            <person name="Jiao Y."/>
            <person name="Wang B."/>
            <person name="Wei X."/>
            <person name="Stein J.C."/>
            <person name="Glaubitz J.C."/>
            <person name="Lu F."/>
            <person name="Yu G."/>
            <person name="Liang C."/>
            <person name="Fengler K."/>
            <person name="Li B."/>
            <person name="Rafalski A."/>
            <person name="Schnable P.S."/>
            <person name="Ware D.H."/>
            <person name="Buckler E.S."/>
            <person name="Lai J."/>
        </authorList>
    </citation>
    <scope>NUCLEOTIDE SEQUENCE [LARGE SCALE GENOMIC DNA]</scope>
    <source>
        <tissue evidence="3">Seedling</tissue>
    </source>
</reference>
<comment type="caution">
    <text evidence="3">The sequence shown here is derived from an EMBL/GenBank/DDBJ whole genome shotgun (WGS) entry which is preliminary data.</text>
</comment>
<dbReference type="HOGENOM" id="CLU_019962_1_0_1"/>
<dbReference type="SMR" id="A0A8J8YHF0"/>
<dbReference type="AlphaFoldDB" id="A0A8J8YHF0"/>
<dbReference type="SMART" id="SM00028">
    <property type="entry name" value="TPR"/>
    <property type="match status" value="6"/>
</dbReference>
<evidence type="ECO:0000256" key="1">
    <source>
        <dbReference type="PROSITE-ProRule" id="PRU00339"/>
    </source>
</evidence>
<dbReference type="EMBL" id="NCVQ01000001">
    <property type="protein sequence ID" value="PWZ56410.1"/>
    <property type="molecule type" value="Genomic_DNA"/>
</dbReference>
<dbReference type="Gene3D" id="1.25.40.10">
    <property type="entry name" value="Tetratricopeptide repeat domain"/>
    <property type="match status" value="2"/>
</dbReference>
<protein>
    <submittedName>
        <fullName evidence="3">Protein KINESIN LIGHT CHAIN-RELATED 1</fullName>
    </submittedName>
</protein>
<feature type="region of interest" description="Disordered" evidence="2">
    <location>
        <begin position="23"/>
        <end position="62"/>
    </location>
</feature>
<accession>A0A8J8YHF0</accession>
<gene>
    <name evidence="3" type="primary">KLCR1_2</name>
    <name evidence="3" type="ORF">Zm00014a_030714</name>
</gene>
<dbReference type="OMA" id="CIANAYG"/>
<dbReference type="KEGG" id="zma:100274432"/>
<dbReference type="Proteomes" id="UP000251960">
    <property type="component" value="Chromosome 1"/>
</dbReference>
<feature type="repeat" description="TPR" evidence="1">
    <location>
        <begin position="454"/>
        <end position="487"/>
    </location>
</feature>
<proteinExistence type="predicted"/>